<evidence type="ECO:0000313" key="4">
    <source>
        <dbReference type="Proteomes" id="UP001338582"/>
    </source>
</evidence>
<evidence type="ECO:0000256" key="1">
    <source>
        <dbReference type="SAM" id="MobiDB-lite"/>
    </source>
</evidence>
<dbReference type="KEGG" id="asau:88172199"/>
<feature type="compositionally biased region" description="Polar residues" evidence="1">
    <location>
        <begin position="316"/>
        <end position="325"/>
    </location>
</feature>
<dbReference type="PANTHER" id="PTHR15141">
    <property type="entry name" value="TRANSCRIPTION ELONGATION FACTOR B POLYPEPTIDE 3"/>
    <property type="match status" value="1"/>
</dbReference>
<dbReference type="GeneID" id="88172199"/>
<evidence type="ECO:0000256" key="2">
    <source>
        <dbReference type="SAM" id="SignalP"/>
    </source>
</evidence>
<dbReference type="RefSeq" id="XP_062876267.1">
    <property type="nucleotide sequence ID" value="XM_063020197.1"/>
</dbReference>
<proteinExistence type="predicted"/>
<feature type="chain" id="PRO_5043623737" description="Elongin-A" evidence="2">
    <location>
        <begin position="20"/>
        <end position="352"/>
    </location>
</feature>
<dbReference type="GO" id="GO:0070449">
    <property type="term" value="C:elongin complex"/>
    <property type="evidence" value="ECO:0007669"/>
    <property type="project" value="InterPro"/>
</dbReference>
<evidence type="ECO:0000313" key="3">
    <source>
        <dbReference type="EMBL" id="WPK23882.1"/>
    </source>
</evidence>
<dbReference type="EMBL" id="CP138894">
    <property type="protein sequence ID" value="WPK23882.1"/>
    <property type="molecule type" value="Genomic_DNA"/>
</dbReference>
<gene>
    <name evidence="3" type="ORF">PUMCH_001132</name>
</gene>
<dbReference type="InterPro" id="IPR010684">
    <property type="entry name" value="RNA_pol_II_trans_fac_SIII_A"/>
</dbReference>
<feature type="signal peptide" evidence="2">
    <location>
        <begin position="1"/>
        <end position="19"/>
    </location>
</feature>
<sequence length="352" mass="39652">MVQSLSLIALAACFQQASSITDVGATPYHLILPVLRRLNAKQLSLLEENSPDLTPDSDDLWALLIEKDFPDRPQSTRRNLLQAKPMRMPNKELYMQYSKDRENFLEGSAQRLRRITQKLQREKSKNSIVPINGFIAEPVIRRRTLAVPRPVKPASKYSNNSIMGKAFKDVQNRLLMFGPSKRHDPYAAFNTNRIVQRPKIGQRPPAQRPVPSPVPSTSVASSNSESSNLQKQWSVPPGHGIYLLPPPPSISTLTSSNMKKCDSRESCRSPTESSATRPVPDTAYTREVRKRKAQSPLLESRRRTQRPKRLGLPGNRSLSPKNQSEGVDHQNKRDSLAELSTYPKSIRSSIFN</sequence>
<dbReference type="Proteomes" id="UP001338582">
    <property type="component" value="Chromosome 1"/>
</dbReference>
<feature type="compositionally biased region" description="Low complexity" evidence="1">
    <location>
        <begin position="215"/>
        <end position="227"/>
    </location>
</feature>
<evidence type="ECO:0008006" key="5">
    <source>
        <dbReference type="Google" id="ProtNLM"/>
    </source>
</evidence>
<feature type="region of interest" description="Disordered" evidence="1">
    <location>
        <begin position="187"/>
        <end position="352"/>
    </location>
</feature>
<dbReference type="GO" id="GO:0006368">
    <property type="term" value="P:transcription elongation by RNA polymerase II"/>
    <property type="evidence" value="ECO:0007669"/>
    <property type="project" value="InterPro"/>
</dbReference>
<feature type="compositionally biased region" description="Polar residues" evidence="1">
    <location>
        <begin position="342"/>
        <end position="352"/>
    </location>
</feature>
<accession>A0AAX4H5M8</accession>
<dbReference type="PANTHER" id="PTHR15141:SF76">
    <property type="entry name" value="TRANSCRIPTION ELONGATION FACTOR B POLYPEPTIDE 3"/>
    <property type="match status" value="1"/>
</dbReference>
<organism evidence="3 4">
    <name type="scientific">Australozyma saopauloensis</name>
    <dbReference type="NCBI Taxonomy" id="291208"/>
    <lineage>
        <taxon>Eukaryota</taxon>
        <taxon>Fungi</taxon>
        <taxon>Dikarya</taxon>
        <taxon>Ascomycota</taxon>
        <taxon>Saccharomycotina</taxon>
        <taxon>Pichiomycetes</taxon>
        <taxon>Metschnikowiaceae</taxon>
        <taxon>Australozyma</taxon>
    </lineage>
</organism>
<feature type="compositionally biased region" description="Basic and acidic residues" evidence="1">
    <location>
        <begin position="326"/>
        <end position="336"/>
    </location>
</feature>
<keyword evidence="2" id="KW-0732">Signal</keyword>
<reference evidence="3 4" key="1">
    <citation type="submission" date="2023-10" db="EMBL/GenBank/DDBJ databases">
        <title>Draft Genome Sequence of Candida saopaulonensis from a very Premature Infant with Sepsis.</title>
        <authorList>
            <person name="Ning Y."/>
            <person name="Dai R."/>
            <person name="Xiao M."/>
            <person name="Xu Y."/>
            <person name="Yan Q."/>
            <person name="Zhang L."/>
        </authorList>
    </citation>
    <scope>NUCLEOTIDE SEQUENCE [LARGE SCALE GENOMIC DNA]</scope>
    <source>
        <strain evidence="3 4">19XY460</strain>
    </source>
</reference>
<protein>
    <recommendedName>
        <fullName evidence="5">Elongin-A</fullName>
    </recommendedName>
</protein>
<dbReference type="Gene3D" id="6.10.250.3180">
    <property type="match status" value="1"/>
</dbReference>
<dbReference type="Pfam" id="PF06881">
    <property type="entry name" value="Elongin_A"/>
    <property type="match status" value="1"/>
</dbReference>
<dbReference type="InterPro" id="IPR051870">
    <property type="entry name" value="Elongin-A_domain"/>
</dbReference>
<name>A0AAX4H5M8_9ASCO</name>
<dbReference type="AlphaFoldDB" id="A0AAX4H5M8"/>
<keyword evidence="4" id="KW-1185">Reference proteome</keyword>